<evidence type="ECO:0000313" key="2">
    <source>
        <dbReference type="Proteomes" id="UP001152531"/>
    </source>
</evidence>
<comment type="caution">
    <text evidence="1">The sequence shown here is derived from an EMBL/GenBank/DDBJ whole genome shotgun (WGS) entry which is preliminary data.</text>
</comment>
<proteinExistence type="predicted"/>
<dbReference type="Proteomes" id="UP001152531">
    <property type="component" value="Unassembled WGS sequence"/>
</dbReference>
<protein>
    <submittedName>
        <fullName evidence="1">Serine/threonine-protein phosphatase 2A activator 1</fullName>
    </submittedName>
</protein>
<keyword evidence="2" id="KW-1185">Reference proteome</keyword>
<sequence length="346" mass="39034">MKPVKKINDGGDLNAFKRSLAFKYIHATISVVVEASKAIDLPPKTLNDTLITKSNTSSTTNLPPKLQQPIDVSPNGQLVIDVIQDLWNLIDATPPVEGPRRFGNYAYKTWYSNIDLSKLSRLSNDPEILEELQYYLSASFGSPIRLDYGTGHELSFIAFIGILLRLNKLPQNQELLVIFAKYFDLVRRLIIDYSLEPAGSHGVWGLDDHFHFIYILGAAQFNDSTFYPPISSCLQQGVIDEYKMKNLYINGLAFIRRIKTGPFNEHSPILYDIHKSVSLWKKVLSGLLKMYDVEVLGKFPVVQHFYFGKCYPWTDMNGNELPSSPQFIDGAPPSIGTAAPWAQSKR</sequence>
<gene>
    <name evidence="1" type="ORF">CLIB1444_12S00166</name>
</gene>
<name>A0ACA9YCZ6_9ASCO</name>
<dbReference type="EMBL" id="CALSDN010000012">
    <property type="protein sequence ID" value="CAH6722917.1"/>
    <property type="molecule type" value="Genomic_DNA"/>
</dbReference>
<accession>A0ACA9YCZ6</accession>
<reference evidence="1" key="1">
    <citation type="submission" date="2022-06" db="EMBL/GenBank/DDBJ databases">
        <authorList>
            <person name="Legras J.-L."/>
            <person name="Devillers H."/>
            <person name="Grondin C."/>
        </authorList>
    </citation>
    <scope>NUCLEOTIDE SEQUENCE</scope>
    <source>
        <strain evidence="1">CLIB 1444</strain>
    </source>
</reference>
<evidence type="ECO:0000313" key="1">
    <source>
        <dbReference type="EMBL" id="CAH6722917.1"/>
    </source>
</evidence>
<organism evidence="1 2">
    <name type="scientific">[Candida] jaroonii</name>
    <dbReference type="NCBI Taxonomy" id="467808"/>
    <lineage>
        <taxon>Eukaryota</taxon>
        <taxon>Fungi</taxon>
        <taxon>Dikarya</taxon>
        <taxon>Ascomycota</taxon>
        <taxon>Saccharomycotina</taxon>
        <taxon>Pichiomycetes</taxon>
        <taxon>Debaryomycetaceae</taxon>
        <taxon>Yamadazyma</taxon>
    </lineage>
</organism>